<reference evidence="2 3" key="1">
    <citation type="journal article" date="2009" name="Stand. Genomic Sci.">
        <title>Complete genome sequence of Beutenbergia cavernae type strain (HKI 0122).</title>
        <authorList>
            <person name="Land M."/>
            <person name="Pukall R."/>
            <person name="Abt B."/>
            <person name="Goker M."/>
            <person name="Rohde M."/>
            <person name="Glavina Del Rio T."/>
            <person name="Tice H."/>
            <person name="Copeland A."/>
            <person name="Cheng J.F."/>
            <person name="Lucas S."/>
            <person name="Chen F."/>
            <person name="Nolan M."/>
            <person name="Bruce D."/>
            <person name="Goodwin L."/>
            <person name="Pitluck S."/>
            <person name="Ivanova N."/>
            <person name="Mavromatis K."/>
            <person name="Ovchinnikova G."/>
            <person name="Pati A."/>
            <person name="Chen A."/>
            <person name="Palaniappan K."/>
            <person name="Hauser L."/>
            <person name="Chang Y.J."/>
            <person name="Jefferies C.C."/>
            <person name="Saunders E."/>
            <person name="Brettin T."/>
            <person name="Detter J.C."/>
            <person name="Han C."/>
            <person name="Chain P."/>
            <person name="Bristow J."/>
            <person name="Eisen J.A."/>
            <person name="Markowitz V."/>
            <person name="Hugenholtz P."/>
            <person name="Kyrpides N.C."/>
            <person name="Klenk H.P."/>
            <person name="Lapidus A."/>
        </authorList>
    </citation>
    <scope>NUCLEOTIDE SEQUENCE [LARGE SCALE GENOMIC DNA]</scope>
    <source>
        <strain evidence="3">ATCC BAA-8 / DSM 12333 / NBRC 16432</strain>
    </source>
</reference>
<name>C5C1R2_BEUC1</name>
<evidence type="ECO:0000313" key="2">
    <source>
        <dbReference type="EMBL" id="ACQ79530.1"/>
    </source>
</evidence>
<evidence type="ECO:0000256" key="1">
    <source>
        <dbReference type="SAM" id="MobiDB-lite"/>
    </source>
</evidence>
<sequence>MTSFLVIVAALVLVSAVALARGIRRDGLGHRPPPASHEAWTAGRYRSTPPGRA</sequence>
<keyword evidence="3" id="KW-1185">Reference proteome</keyword>
<feature type="region of interest" description="Disordered" evidence="1">
    <location>
        <begin position="25"/>
        <end position="53"/>
    </location>
</feature>
<organism evidence="2 3">
    <name type="scientific">Beutenbergia cavernae (strain ATCC BAA-8 / DSM 12333 / CCUG 43141 / JCM 11478 / NBRC 16432 / NCIMB 13614 / HKI 0122)</name>
    <dbReference type="NCBI Taxonomy" id="471853"/>
    <lineage>
        <taxon>Bacteria</taxon>
        <taxon>Bacillati</taxon>
        <taxon>Actinomycetota</taxon>
        <taxon>Actinomycetes</taxon>
        <taxon>Micrococcales</taxon>
        <taxon>Beutenbergiaceae</taxon>
        <taxon>Beutenbergia</taxon>
    </lineage>
</organism>
<dbReference type="KEGG" id="bcv:Bcav_1270"/>
<dbReference type="RefSeq" id="WP_015881770.1">
    <property type="nucleotide sequence ID" value="NC_012669.1"/>
</dbReference>
<dbReference type="EMBL" id="CP001618">
    <property type="protein sequence ID" value="ACQ79530.1"/>
    <property type="molecule type" value="Genomic_DNA"/>
</dbReference>
<dbReference type="STRING" id="471853.Bcav_1270"/>
<dbReference type="Proteomes" id="UP000007962">
    <property type="component" value="Chromosome"/>
</dbReference>
<proteinExistence type="predicted"/>
<evidence type="ECO:0000313" key="3">
    <source>
        <dbReference type="Proteomes" id="UP000007962"/>
    </source>
</evidence>
<dbReference type="HOGENOM" id="CLU_3058950_0_0_11"/>
<accession>C5C1R2</accession>
<gene>
    <name evidence="2" type="ordered locus">Bcav_1270</name>
</gene>
<dbReference type="AlphaFoldDB" id="C5C1R2"/>
<protein>
    <submittedName>
        <fullName evidence="2">Uncharacterized protein</fullName>
    </submittedName>
</protein>